<dbReference type="AlphaFoldDB" id="A0AA36FQ96"/>
<dbReference type="Pfam" id="PF10041">
    <property type="entry name" value="DUF2277"/>
    <property type="match status" value="1"/>
</dbReference>
<keyword evidence="3" id="KW-1185">Reference proteome</keyword>
<dbReference type="Proteomes" id="UP001177023">
    <property type="component" value="Unassembled WGS sequence"/>
</dbReference>
<name>A0AA36FQ96_9BILA</name>
<evidence type="ECO:0000313" key="2">
    <source>
        <dbReference type="EMBL" id="CAJ0557481.1"/>
    </source>
</evidence>
<dbReference type="Pfam" id="PF06259">
    <property type="entry name" value="Abhydrolase_8"/>
    <property type="match status" value="1"/>
</dbReference>
<dbReference type="InterPro" id="IPR010427">
    <property type="entry name" value="DUF1023"/>
</dbReference>
<proteinExistence type="predicted"/>
<feature type="domain" description="DUF1023" evidence="1">
    <location>
        <begin position="301"/>
        <end position="423"/>
    </location>
</feature>
<evidence type="ECO:0000259" key="1">
    <source>
        <dbReference type="Pfam" id="PF06259"/>
    </source>
</evidence>
<feature type="non-terminal residue" evidence="2">
    <location>
        <position position="1"/>
    </location>
</feature>
<sequence>MCRNITELRGLEPAATPEEIEAASRQYVRKVSGIAKVSDANRDAFEQAVPHCRLADSHPDRPAVASSGSAGADRCSFVLTRVDLTDIDIWDVEPLDQLSAGLEGVLVAHRVRDIRRRLDTLRKEAVADDLHIRQDGTVSAVAPIADGHPLHVHAQLLEIAVRELIGEALLVSADLHHALSLRSQVGTDLRDKAVRVGEEWRAFSPDRQRQMLRHAPGLIANLDGIPSAVRSPANLDRIQSERARLQDDSVRISQELHREFFGGRLSNTGAGQWYAERKLEDLDALDELFRTETCRRLLLMDMRSADHISVTIPGLNTNVKDSMRGMVGEATRLRAEAMRQLELAGRKESVATIAWIGYDAPQVIGPGKFDIGRASFDVSRSSKAGIAADALGSFFHGLRAASVNDRVHITALGHSYGSLATSLLRCNAGQAQRSTTWCSTVHPACGPRWSRTSRKATVSQGFGRFGGDPTRTEFHRLSTAEGITPDGVKHERAFGHAEALARELDEEIGLRDYGAATHVWHEEIHDPTILPGWDGAINDYFLVPVAAAQWSRSVRATRFTRPVCTPGQGWITEFAGTVCSGTMRAARHRRIRAFRHRNTAKLRLWSTTCAKEPIPYASTAAPVSSHNRLARTAQNCGWLSEG</sequence>
<dbReference type="InterPro" id="IPR018735">
    <property type="entry name" value="DUF2277"/>
</dbReference>
<accession>A0AA36FQ96</accession>
<organism evidence="2 3">
    <name type="scientific">Mesorhabditis spiculigera</name>
    <dbReference type="NCBI Taxonomy" id="96644"/>
    <lineage>
        <taxon>Eukaryota</taxon>
        <taxon>Metazoa</taxon>
        <taxon>Ecdysozoa</taxon>
        <taxon>Nematoda</taxon>
        <taxon>Chromadorea</taxon>
        <taxon>Rhabditida</taxon>
        <taxon>Rhabditina</taxon>
        <taxon>Rhabditomorpha</taxon>
        <taxon>Rhabditoidea</taxon>
        <taxon>Rhabditidae</taxon>
        <taxon>Mesorhabditinae</taxon>
        <taxon>Mesorhabditis</taxon>
    </lineage>
</organism>
<dbReference type="EMBL" id="CATQJA010000023">
    <property type="protein sequence ID" value="CAJ0557481.1"/>
    <property type="molecule type" value="Genomic_DNA"/>
</dbReference>
<comment type="caution">
    <text evidence="2">The sequence shown here is derived from an EMBL/GenBank/DDBJ whole genome shotgun (WGS) entry which is preliminary data.</text>
</comment>
<reference evidence="2" key="1">
    <citation type="submission" date="2023-06" db="EMBL/GenBank/DDBJ databases">
        <authorList>
            <person name="Delattre M."/>
        </authorList>
    </citation>
    <scope>NUCLEOTIDE SEQUENCE</scope>
    <source>
        <strain evidence="2">AF72</strain>
    </source>
</reference>
<evidence type="ECO:0000313" key="3">
    <source>
        <dbReference type="Proteomes" id="UP001177023"/>
    </source>
</evidence>
<gene>
    <name evidence="2" type="ORF">MSPICULIGERA_LOCUS239</name>
</gene>
<protein>
    <recommendedName>
        <fullName evidence="1">DUF1023 domain-containing protein</fullName>
    </recommendedName>
</protein>